<evidence type="ECO:0000256" key="1">
    <source>
        <dbReference type="SAM" id="MobiDB-lite"/>
    </source>
</evidence>
<sequence>MHCAGHGRSGDIGALYPVAAASVGQRVYIRRTIPPTMQFTELLAVTNYYGNCRYREYVCRKCQRVDFLQQVCPERSGPTDSTDGDERREPRREAGRSGVYFGDVDREDNEEENELIEKNLNLISFNHYKAVKRSIKILVFIQAGSSMTELDWAESQHYDCERRNTKEKKQGSGSSETAHYVIRRQFRAANYRAFYCTRTRGRLVGQHMLRTGVILSVNRSN</sequence>
<protein>
    <submittedName>
        <fullName evidence="2">Uncharacterized protein</fullName>
    </submittedName>
</protein>
<dbReference type="OrthoDB" id="6496131at2759"/>
<organism evidence="2 3">
    <name type="scientific">Eumeta variegata</name>
    <name type="common">Bagworm moth</name>
    <name type="synonym">Eumeta japonica</name>
    <dbReference type="NCBI Taxonomy" id="151549"/>
    <lineage>
        <taxon>Eukaryota</taxon>
        <taxon>Metazoa</taxon>
        <taxon>Ecdysozoa</taxon>
        <taxon>Arthropoda</taxon>
        <taxon>Hexapoda</taxon>
        <taxon>Insecta</taxon>
        <taxon>Pterygota</taxon>
        <taxon>Neoptera</taxon>
        <taxon>Endopterygota</taxon>
        <taxon>Lepidoptera</taxon>
        <taxon>Glossata</taxon>
        <taxon>Ditrysia</taxon>
        <taxon>Tineoidea</taxon>
        <taxon>Psychidae</taxon>
        <taxon>Oiketicinae</taxon>
        <taxon>Eumeta</taxon>
    </lineage>
</organism>
<feature type="region of interest" description="Disordered" evidence="1">
    <location>
        <begin position="73"/>
        <end position="98"/>
    </location>
</feature>
<keyword evidence="3" id="KW-1185">Reference proteome</keyword>
<proteinExistence type="predicted"/>
<evidence type="ECO:0000313" key="2">
    <source>
        <dbReference type="EMBL" id="GBP08526.1"/>
    </source>
</evidence>
<dbReference type="AlphaFoldDB" id="A0A4C1T2U2"/>
<reference evidence="2 3" key="1">
    <citation type="journal article" date="2019" name="Commun. Biol.">
        <title>The bagworm genome reveals a unique fibroin gene that provides high tensile strength.</title>
        <authorList>
            <person name="Kono N."/>
            <person name="Nakamura H."/>
            <person name="Ohtoshi R."/>
            <person name="Tomita M."/>
            <person name="Numata K."/>
            <person name="Arakawa K."/>
        </authorList>
    </citation>
    <scope>NUCLEOTIDE SEQUENCE [LARGE SCALE GENOMIC DNA]</scope>
</reference>
<dbReference type="Proteomes" id="UP000299102">
    <property type="component" value="Unassembled WGS sequence"/>
</dbReference>
<comment type="caution">
    <text evidence="2">The sequence shown here is derived from an EMBL/GenBank/DDBJ whole genome shotgun (WGS) entry which is preliminary data.</text>
</comment>
<feature type="compositionally biased region" description="Basic and acidic residues" evidence="1">
    <location>
        <begin position="84"/>
        <end position="95"/>
    </location>
</feature>
<name>A0A4C1T2U2_EUMVA</name>
<gene>
    <name evidence="2" type="ORF">EVAR_77203_1</name>
</gene>
<dbReference type="EMBL" id="BGZK01000031">
    <property type="protein sequence ID" value="GBP08526.1"/>
    <property type="molecule type" value="Genomic_DNA"/>
</dbReference>
<evidence type="ECO:0000313" key="3">
    <source>
        <dbReference type="Proteomes" id="UP000299102"/>
    </source>
</evidence>
<accession>A0A4C1T2U2</accession>